<comment type="subcellular location">
    <subcellularLocation>
        <location evidence="9">Cell inner membrane</location>
        <topology evidence="9">Multi-pass membrane protein</topology>
    </subcellularLocation>
    <subcellularLocation>
        <location evidence="1">Cell membrane</location>
        <topology evidence="1">Multi-pass membrane protein</topology>
    </subcellularLocation>
</comment>
<feature type="topological domain" description="Cytoplasmic" evidence="9">
    <location>
        <begin position="200"/>
        <end position="218"/>
    </location>
</feature>
<dbReference type="InterPro" id="IPR036259">
    <property type="entry name" value="MFS_trans_sf"/>
</dbReference>
<keyword evidence="6 9" id="KW-1133">Transmembrane helix</keyword>
<dbReference type="InterPro" id="IPR023722">
    <property type="entry name" value="Enterobactin_exp_EntS"/>
</dbReference>
<feature type="transmembrane region" description="Helical" evidence="11">
    <location>
        <begin position="225"/>
        <end position="250"/>
    </location>
</feature>
<evidence type="ECO:0000259" key="12">
    <source>
        <dbReference type="PROSITE" id="PS50850"/>
    </source>
</evidence>
<feature type="region of interest" description="Disordered" evidence="10">
    <location>
        <begin position="413"/>
        <end position="432"/>
    </location>
</feature>
<name>A0A1Q5U2V5_9GAMM</name>
<keyword evidence="2 9" id="KW-0813">Transport</keyword>
<dbReference type="AlphaFoldDB" id="A0A1Q5U2V5"/>
<dbReference type="PANTHER" id="PTHR23513:SF9">
    <property type="entry name" value="ENTEROBACTIN EXPORTER ENTS"/>
    <property type="match status" value="1"/>
</dbReference>
<dbReference type="OrthoDB" id="7283966at2"/>
<comment type="similarity">
    <text evidence="9">Belongs to the major facilitator superfamily. EntS (TC 2.A.1.38) family.</text>
</comment>
<feature type="topological domain" description="Periplasmic" evidence="9">
    <location>
        <begin position="43"/>
        <end position="55"/>
    </location>
</feature>
<gene>
    <name evidence="9" type="primary">entS</name>
    <name evidence="13" type="ORF">Xentx_01922</name>
</gene>
<evidence type="ECO:0000256" key="3">
    <source>
        <dbReference type="ARBA" id="ARBA00022475"/>
    </source>
</evidence>
<dbReference type="GO" id="GO:0042931">
    <property type="term" value="F:enterobactin transmembrane transporter activity"/>
    <property type="evidence" value="ECO:0007669"/>
    <property type="project" value="InterPro"/>
</dbReference>
<keyword evidence="14" id="KW-1185">Reference proteome</keyword>
<comment type="similarity">
    <text evidence="8">Belongs to the major facilitator superfamily. Drug:H(+) antiporter-3 (DHA3) (TC 2.A.1.21) family.</text>
</comment>
<feature type="topological domain" description="Periplasmic" evidence="9">
    <location>
        <position position="379"/>
    </location>
</feature>
<evidence type="ECO:0000256" key="7">
    <source>
        <dbReference type="ARBA" id="ARBA00023136"/>
    </source>
</evidence>
<feature type="topological domain" description="Cytoplasmic" evidence="9">
    <location>
        <begin position="131"/>
        <end position="156"/>
    </location>
</feature>
<feature type="transmembrane region" description="Helical" evidence="11">
    <location>
        <begin position="262"/>
        <end position="282"/>
    </location>
</feature>
<accession>A0A1Q5U2V5</accession>
<evidence type="ECO:0000256" key="2">
    <source>
        <dbReference type="ARBA" id="ARBA00022448"/>
    </source>
</evidence>
<evidence type="ECO:0000256" key="1">
    <source>
        <dbReference type="ARBA" id="ARBA00004651"/>
    </source>
</evidence>
<comment type="caution">
    <text evidence="13">The sequence shown here is derived from an EMBL/GenBank/DDBJ whole genome shotgun (WGS) entry which is preliminary data.</text>
</comment>
<feature type="topological domain" description="Periplasmic" evidence="9">
    <location>
        <position position="178"/>
    </location>
</feature>
<evidence type="ECO:0000256" key="11">
    <source>
        <dbReference type="SAM" id="Phobius"/>
    </source>
</evidence>
<dbReference type="Pfam" id="PF07690">
    <property type="entry name" value="MFS_1"/>
    <property type="match status" value="1"/>
</dbReference>
<keyword evidence="5 9" id="KW-0812">Transmembrane</keyword>
<feature type="topological domain" description="Periplasmic" evidence="9">
    <location>
        <begin position="105"/>
        <end position="109"/>
    </location>
</feature>
<feature type="transmembrane region" description="Helical" evidence="11">
    <location>
        <begin position="177"/>
        <end position="196"/>
    </location>
</feature>
<dbReference type="EMBL" id="MKGR01000011">
    <property type="protein sequence ID" value="OKP06796.1"/>
    <property type="molecule type" value="Genomic_DNA"/>
</dbReference>
<evidence type="ECO:0000256" key="9">
    <source>
        <dbReference type="HAMAP-Rule" id="MF_01436"/>
    </source>
</evidence>
<feature type="transmembrane region" description="Helical" evidence="11">
    <location>
        <begin position="111"/>
        <end position="135"/>
    </location>
</feature>
<evidence type="ECO:0000256" key="8">
    <source>
        <dbReference type="ARBA" id="ARBA00038075"/>
    </source>
</evidence>
<evidence type="ECO:0000256" key="5">
    <source>
        <dbReference type="ARBA" id="ARBA00022692"/>
    </source>
</evidence>
<feature type="topological domain" description="Periplasmic" evidence="9">
    <location>
        <begin position="309"/>
        <end position="314"/>
    </location>
</feature>
<dbReference type="SUPFAM" id="SSF103473">
    <property type="entry name" value="MFS general substrate transporter"/>
    <property type="match status" value="1"/>
</dbReference>
<dbReference type="InterPro" id="IPR020846">
    <property type="entry name" value="MFS_dom"/>
</dbReference>
<feature type="topological domain" description="Cytoplasmic" evidence="9">
    <location>
        <begin position="401"/>
        <end position="432"/>
    </location>
</feature>
<dbReference type="CDD" id="cd06173">
    <property type="entry name" value="MFS_MefA_like"/>
    <property type="match status" value="1"/>
</dbReference>
<keyword evidence="3 9" id="KW-1003">Cell membrane</keyword>
<evidence type="ECO:0000256" key="4">
    <source>
        <dbReference type="ARBA" id="ARBA00022519"/>
    </source>
</evidence>
<feature type="topological domain" description="Cytoplasmic" evidence="9">
    <location>
        <begin position="338"/>
        <end position="357"/>
    </location>
</feature>
<feature type="transmembrane region" description="Helical" evidence="11">
    <location>
        <begin position="374"/>
        <end position="399"/>
    </location>
</feature>
<keyword evidence="7 9" id="KW-0472">Membrane</keyword>
<feature type="domain" description="Major facilitator superfamily (MFS) profile" evidence="12">
    <location>
        <begin position="18"/>
        <end position="403"/>
    </location>
</feature>
<reference evidence="13 14" key="1">
    <citation type="submission" date="2016-09" db="EMBL/GenBank/DDBJ databases">
        <title>Xenorhabdus thuongxuanensis sp. nov. and Xenorhabdus eapokensis sp. nov., isolated from Steinernema species.</title>
        <authorList>
            <person name="Kaempfer P."/>
            <person name="Tobias N.J."/>
            <person name="Phan Ke L."/>
            <person name="Bode H.B."/>
            <person name="Glaeser S.P."/>
        </authorList>
    </citation>
    <scope>NUCLEOTIDE SEQUENCE [LARGE SCALE GENOMIC DNA]</scope>
    <source>
        <strain evidence="13 14">30TX1</strain>
    </source>
</reference>
<feature type="transmembrane region" description="Helical" evidence="11">
    <location>
        <begin position="294"/>
        <end position="325"/>
    </location>
</feature>
<evidence type="ECO:0000313" key="14">
    <source>
        <dbReference type="Proteomes" id="UP000186277"/>
    </source>
</evidence>
<feature type="transmembrane region" description="Helical" evidence="11">
    <location>
        <begin position="86"/>
        <end position="105"/>
    </location>
</feature>
<evidence type="ECO:0000313" key="13">
    <source>
        <dbReference type="EMBL" id="OKP06796.1"/>
    </source>
</evidence>
<feature type="transmembrane region" description="Helical" evidence="11">
    <location>
        <begin position="54"/>
        <end position="74"/>
    </location>
</feature>
<comment type="function">
    <text evidence="9">Component of an export pathway for enterobactin.</text>
</comment>
<sequence length="432" mass="45777">MATSSIFLDFSLLKNNAHFRAIFIARMLSVFALGMLTVGVPIQMQFLTGSTLQVGIVVALDGIGMFIGLILGGILADRYDRRKLILFARGTCGLGFVALSFNAFLDSPSLYMLYFLSIWDGFFGALGMTALMAAIPNLVGRENLAAAGALSMITVRIGAIISPALAGIIIVVGGPGWNFAVAAIGTLATLLPLMRLPEMKPQPSKQEHPISALVSGVKFVCQHKIVGSVILVGMMISIAGAVRILFPALSQEVYHQGPSATGLMYSAVPLGAMLGAFTSGWIGRSNRPGVLLVICALCSFIMLSMLGIVTNIVLALLVLVCYGYLNAFASLLQFTLVQSHTPDHLLGRVNSFVTAQDVTGDSLGALGLGFMGRLLSPVITVFSFGTFAALTCLLLAAVVKPLRHSTLRGRMPLSETSTLEHEPQQSDNSLKP</sequence>
<protein>
    <recommendedName>
        <fullName evidence="9">Enterobactin exporter EntS</fullName>
    </recommendedName>
</protein>
<dbReference type="NCBIfam" id="NF007792">
    <property type="entry name" value="PRK10489.1"/>
    <property type="match status" value="1"/>
</dbReference>
<feature type="topological domain" description="Cytoplasmic" evidence="9">
    <location>
        <begin position="279"/>
        <end position="288"/>
    </location>
</feature>
<dbReference type="PANTHER" id="PTHR23513">
    <property type="entry name" value="INTEGRAL MEMBRANE EFFLUX PROTEIN-RELATED"/>
    <property type="match status" value="1"/>
</dbReference>
<dbReference type="PROSITE" id="PS50850">
    <property type="entry name" value="MFS"/>
    <property type="match status" value="1"/>
</dbReference>
<feature type="transmembrane region" description="Helical" evidence="11">
    <location>
        <begin position="21"/>
        <end position="42"/>
    </location>
</feature>
<dbReference type="InterPro" id="IPR011701">
    <property type="entry name" value="MFS"/>
</dbReference>
<dbReference type="GO" id="GO:0005886">
    <property type="term" value="C:plasma membrane"/>
    <property type="evidence" value="ECO:0007669"/>
    <property type="project" value="UniProtKB-SubCell"/>
</dbReference>
<evidence type="ECO:0000256" key="10">
    <source>
        <dbReference type="SAM" id="MobiDB-lite"/>
    </source>
</evidence>
<dbReference type="Proteomes" id="UP000186277">
    <property type="component" value="Unassembled WGS sequence"/>
</dbReference>
<dbReference type="Gene3D" id="1.20.1250.20">
    <property type="entry name" value="MFS general substrate transporter like domains"/>
    <property type="match status" value="1"/>
</dbReference>
<feature type="topological domain" description="Cytoplasmic" evidence="9">
    <location>
        <begin position="77"/>
        <end position="83"/>
    </location>
</feature>
<dbReference type="RefSeq" id="WP_074020017.1">
    <property type="nucleotide sequence ID" value="NZ_CAWMWP010000013.1"/>
</dbReference>
<dbReference type="HAMAP" id="MF_01436">
    <property type="entry name" value="MFS_EntS"/>
    <property type="match status" value="1"/>
</dbReference>
<proteinExistence type="inferred from homology"/>
<feature type="topological domain" description="Cytoplasmic" evidence="9">
    <location>
        <begin position="1"/>
        <end position="21"/>
    </location>
</feature>
<evidence type="ECO:0000256" key="6">
    <source>
        <dbReference type="ARBA" id="ARBA00022989"/>
    </source>
</evidence>
<feature type="transmembrane region" description="Helical" evidence="11">
    <location>
        <begin position="147"/>
        <end position="171"/>
    </location>
</feature>
<comment type="caution">
    <text evidence="9">Lacks conserved residue(s) required for the propagation of feature annotation.</text>
</comment>
<keyword evidence="4 9" id="KW-0997">Cell inner membrane</keyword>
<organism evidence="13 14">
    <name type="scientific">Xenorhabdus thuongxuanensis</name>
    <dbReference type="NCBI Taxonomy" id="1873484"/>
    <lineage>
        <taxon>Bacteria</taxon>
        <taxon>Pseudomonadati</taxon>
        <taxon>Pseudomonadota</taxon>
        <taxon>Gammaproteobacteria</taxon>
        <taxon>Enterobacterales</taxon>
        <taxon>Morganellaceae</taxon>
        <taxon>Xenorhabdus</taxon>
    </lineage>
</organism>